<reference evidence="8 10" key="3">
    <citation type="submission" date="2023-06" db="EMBL/GenBank/DDBJ databases">
        <title>Itaconate inhibition of nontuberculous mycobacteria.</title>
        <authorList>
            <person name="Breen P."/>
            <person name="Zimbric M."/>
            <person name="Caverly L."/>
        </authorList>
    </citation>
    <scope>NUCLEOTIDE SEQUENCE [LARGE SCALE GENOMIC DNA]</scope>
    <source>
        <strain evidence="8 10">FLAC1071</strain>
    </source>
</reference>
<dbReference type="Gene3D" id="1.10.357.10">
    <property type="entry name" value="Tetracycline Repressor, domain 2"/>
    <property type="match status" value="1"/>
</dbReference>
<feature type="domain" description="HTH tetR-type" evidence="6">
    <location>
        <begin position="5"/>
        <end position="65"/>
    </location>
</feature>
<gene>
    <name evidence="7" type="ORF">MYCOZU2_01259</name>
    <name evidence="8" type="ORF">QRB35_07965</name>
</gene>
<keyword evidence="2" id="KW-0805">Transcription regulation</keyword>
<dbReference type="InterPro" id="IPR036271">
    <property type="entry name" value="Tet_transcr_reg_TetR-rel_C_sf"/>
</dbReference>
<dbReference type="GO" id="GO:0000976">
    <property type="term" value="F:transcription cis-regulatory region binding"/>
    <property type="evidence" value="ECO:0007669"/>
    <property type="project" value="TreeGrafter"/>
</dbReference>
<dbReference type="InterPro" id="IPR009057">
    <property type="entry name" value="Homeodomain-like_sf"/>
</dbReference>
<evidence type="ECO:0000313" key="8">
    <source>
        <dbReference type="EMBL" id="MDM3925959.1"/>
    </source>
</evidence>
<keyword evidence="4" id="KW-0804">Transcription</keyword>
<sequence length="189" mass="20735">MAPPTRNRQALLDAAIRCIQERGYARTTARDIVAVSNTNLGAIGYHFGSKEALMTEALAECCRRWLAAVSSAANQPGGSPWDNAVTAAYRAVEDSREVAVAYLEAWAQIERSPELREQLASHYREFRTATAALIQSVIPRARSEHLDVEALSAILIAIFDGLMVQWLLDPDALPSLDRLGTTLTPLIEM</sequence>
<dbReference type="Pfam" id="PF13977">
    <property type="entry name" value="TetR_C_6"/>
    <property type="match status" value="1"/>
</dbReference>
<evidence type="ECO:0000256" key="1">
    <source>
        <dbReference type="ARBA" id="ARBA00022491"/>
    </source>
</evidence>
<keyword evidence="3 5" id="KW-0238">DNA-binding</keyword>
<evidence type="ECO:0000313" key="10">
    <source>
        <dbReference type="Proteomes" id="UP001529272"/>
    </source>
</evidence>
<dbReference type="PANTHER" id="PTHR30055:SF219">
    <property type="entry name" value="TRANSCRIPTIONAL REGULATORY PROTEIN"/>
    <property type="match status" value="1"/>
</dbReference>
<proteinExistence type="predicted"/>
<dbReference type="Pfam" id="PF00440">
    <property type="entry name" value="TetR_N"/>
    <property type="match status" value="1"/>
</dbReference>
<dbReference type="SUPFAM" id="SSF46689">
    <property type="entry name" value="Homeodomain-like"/>
    <property type="match status" value="1"/>
</dbReference>
<reference evidence="7 9" key="1">
    <citation type="journal article" date="2017" name="Lancet Infect. Dis.">
        <title>Global outbreak of severe Mycobacterium chimaera disease after cardiac surgery: a molecular epidemiological study.</title>
        <authorList>
            <person name="van Ingen J."/>
            <person name="Kohl T."/>
            <person name="Kranzer K."/>
            <person name="Hasse B."/>
            <person name="Keller P."/>
            <person name="Szafranska A."/>
            <person name="Hillemann D."/>
            <person name="Chand M."/>
            <person name="Schreiber P."/>
            <person name="Sommerstein R."/>
            <person name="Berger C."/>
            <person name="Genoni M."/>
            <person name="Ruegg C."/>
            <person name="Troillet N."/>
            <person name="Widmer A.F."/>
            <person name="Becker S.L."/>
            <person name="Herrmann M."/>
            <person name="Eckmanns T."/>
            <person name="Haller S."/>
            <person name="Hoeller C."/>
            <person name="Debast S.B."/>
            <person name="Wolfhagen M.J."/>
            <person name="Hopman J."/>
            <person name="Kluytmans J."/>
            <person name="Langelaar M."/>
            <person name="Notermans D.W."/>
            <person name="ten Oever J."/>
            <person name="van den Barselaar P."/>
            <person name="Vonk A.B.A."/>
            <person name="Vos M.C."/>
            <person name="Ahmed N."/>
            <person name="Brown T."/>
            <person name="Crook D."/>
            <person name="Lamagni T."/>
            <person name="Phin N."/>
            <person name="Smith E.G."/>
            <person name="Zambon M."/>
            <person name="Serr A."/>
            <person name="Goetting T."/>
            <person name="Ebner W."/>
            <person name="Thuermer A."/>
            <person name="Utpatel C."/>
            <person name="Sproer C."/>
            <person name="Bunk B."/>
            <person name="Nubel U."/>
            <person name="Bloemberg G."/>
            <person name="Bottger E."/>
            <person name="Niemann S."/>
            <person name="Wagner D."/>
            <person name="Sax H."/>
        </authorList>
    </citation>
    <scope>NUCLEOTIDE SEQUENCE [LARGE SCALE GENOMIC DNA]</scope>
    <source>
        <strain evidence="7 9">ZUERICH-2</strain>
    </source>
</reference>
<organism evidence="7 9">
    <name type="scientific">Mycobacterium intracellulare subsp. chimaera</name>
    <dbReference type="NCBI Taxonomy" id="222805"/>
    <lineage>
        <taxon>Bacteria</taxon>
        <taxon>Bacillati</taxon>
        <taxon>Actinomycetota</taxon>
        <taxon>Actinomycetes</taxon>
        <taxon>Mycobacteriales</taxon>
        <taxon>Mycobacteriaceae</taxon>
        <taxon>Mycobacterium</taxon>
        <taxon>Mycobacterium avium complex (MAC)</taxon>
    </lineage>
</organism>
<dbReference type="InterPro" id="IPR039538">
    <property type="entry name" value="BetI_C"/>
</dbReference>
<keyword evidence="1" id="KW-0678">Repressor</keyword>
<keyword evidence="10" id="KW-1185">Reference proteome</keyword>
<evidence type="ECO:0000256" key="5">
    <source>
        <dbReference type="PROSITE-ProRule" id="PRU00335"/>
    </source>
</evidence>
<feature type="DNA-binding region" description="H-T-H motif" evidence="5">
    <location>
        <begin position="28"/>
        <end position="47"/>
    </location>
</feature>
<dbReference type="SUPFAM" id="SSF48498">
    <property type="entry name" value="Tetracyclin repressor-like, C-terminal domain"/>
    <property type="match status" value="1"/>
</dbReference>
<dbReference type="PANTHER" id="PTHR30055">
    <property type="entry name" value="HTH-TYPE TRANSCRIPTIONAL REGULATOR RUTR"/>
    <property type="match status" value="1"/>
</dbReference>
<accession>A0A7U5MHQ9</accession>
<dbReference type="RefSeq" id="WP_089151371.1">
    <property type="nucleotide sequence ID" value="NZ_CP015267.1"/>
</dbReference>
<dbReference type="InterPro" id="IPR001647">
    <property type="entry name" value="HTH_TetR"/>
</dbReference>
<name>A0A7U5MHQ9_MYCIT</name>
<dbReference type="Proteomes" id="UP000198286">
    <property type="component" value="Chromosome"/>
</dbReference>
<dbReference type="EMBL" id="CP015267">
    <property type="protein sequence ID" value="ASL13700.1"/>
    <property type="molecule type" value="Genomic_DNA"/>
</dbReference>
<evidence type="ECO:0000259" key="6">
    <source>
        <dbReference type="PROSITE" id="PS50977"/>
    </source>
</evidence>
<evidence type="ECO:0000256" key="2">
    <source>
        <dbReference type="ARBA" id="ARBA00023015"/>
    </source>
</evidence>
<evidence type="ECO:0000256" key="4">
    <source>
        <dbReference type="ARBA" id="ARBA00023163"/>
    </source>
</evidence>
<dbReference type="PRINTS" id="PR00455">
    <property type="entry name" value="HTHTETR"/>
</dbReference>
<dbReference type="InterPro" id="IPR050109">
    <property type="entry name" value="HTH-type_TetR-like_transc_reg"/>
</dbReference>
<dbReference type="Proteomes" id="UP001529272">
    <property type="component" value="Unassembled WGS sequence"/>
</dbReference>
<dbReference type="AlphaFoldDB" id="A0A7U5MHQ9"/>
<evidence type="ECO:0000313" key="9">
    <source>
        <dbReference type="Proteomes" id="UP000198286"/>
    </source>
</evidence>
<dbReference type="PROSITE" id="PS50977">
    <property type="entry name" value="HTH_TETR_2"/>
    <property type="match status" value="1"/>
</dbReference>
<dbReference type="EMBL" id="JASZZX010000004">
    <property type="protein sequence ID" value="MDM3925959.1"/>
    <property type="molecule type" value="Genomic_DNA"/>
</dbReference>
<evidence type="ECO:0000256" key="3">
    <source>
        <dbReference type="ARBA" id="ARBA00023125"/>
    </source>
</evidence>
<evidence type="ECO:0000313" key="7">
    <source>
        <dbReference type="EMBL" id="ASL13700.1"/>
    </source>
</evidence>
<dbReference type="GO" id="GO:0003700">
    <property type="term" value="F:DNA-binding transcription factor activity"/>
    <property type="evidence" value="ECO:0007669"/>
    <property type="project" value="TreeGrafter"/>
</dbReference>
<reference evidence="10" key="2">
    <citation type="submission" date="2023-06" db="EMBL/GenBank/DDBJ databases">
        <title>Itaconate inhibition of nontuberculous mycobacteria.</title>
        <authorList>
            <person name="Spilker T."/>
        </authorList>
    </citation>
    <scope>NUCLEOTIDE SEQUENCE [LARGE SCALE GENOMIC DNA]</scope>
    <source>
        <strain evidence="10">FLAC1071</strain>
    </source>
</reference>
<protein>
    <submittedName>
        <fullName evidence="7">TetR family transcriptional regulator</fullName>
    </submittedName>
    <submittedName>
        <fullName evidence="8">TetR/AcrR family transcriptional regulator</fullName>
    </submittedName>
</protein>
<reference evidence="8" key="4">
    <citation type="submission" date="2023-06" db="EMBL/GenBank/DDBJ databases">
        <authorList>
            <person name="Spilker T."/>
        </authorList>
    </citation>
    <scope>NUCLEOTIDE SEQUENCE</scope>
    <source>
        <strain evidence="8">FLAC1071</strain>
    </source>
</reference>